<dbReference type="Gene3D" id="2.120.10.70">
    <property type="entry name" value="Fucose-specific lectin"/>
    <property type="match status" value="1"/>
</dbReference>
<dbReference type="Proteomes" id="UP001303647">
    <property type="component" value="Unassembled WGS sequence"/>
</dbReference>
<evidence type="ECO:0008006" key="5">
    <source>
        <dbReference type="Google" id="ProtNLM"/>
    </source>
</evidence>
<keyword evidence="2" id="KW-0812">Transmembrane</keyword>
<protein>
    <recommendedName>
        <fullName evidence="5">Fucose-specific lectin</fullName>
    </recommendedName>
</protein>
<name>A0AAN7HLU1_9PEZI</name>
<accession>A0AAN7HLU1</accession>
<gene>
    <name evidence="3" type="ORF">C7999DRAFT_15765</name>
</gene>
<keyword evidence="2" id="KW-0472">Membrane</keyword>
<feature type="region of interest" description="Disordered" evidence="1">
    <location>
        <begin position="1"/>
        <end position="20"/>
    </location>
</feature>
<feature type="region of interest" description="Disordered" evidence="1">
    <location>
        <begin position="117"/>
        <end position="172"/>
    </location>
</feature>
<keyword evidence="4" id="KW-1185">Reference proteome</keyword>
<dbReference type="EMBL" id="MU857683">
    <property type="protein sequence ID" value="KAK4246063.1"/>
    <property type="molecule type" value="Genomic_DNA"/>
</dbReference>
<feature type="compositionally biased region" description="Low complexity" evidence="1">
    <location>
        <begin position="117"/>
        <end position="130"/>
    </location>
</feature>
<dbReference type="AlphaFoldDB" id="A0AAN7HLU1"/>
<evidence type="ECO:0000313" key="3">
    <source>
        <dbReference type="EMBL" id="KAK4246063.1"/>
    </source>
</evidence>
<evidence type="ECO:0000313" key="4">
    <source>
        <dbReference type="Proteomes" id="UP001303647"/>
    </source>
</evidence>
<organism evidence="3 4">
    <name type="scientific">Corynascus novoguineensis</name>
    <dbReference type="NCBI Taxonomy" id="1126955"/>
    <lineage>
        <taxon>Eukaryota</taxon>
        <taxon>Fungi</taxon>
        <taxon>Dikarya</taxon>
        <taxon>Ascomycota</taxon>
        <taxon>Pezizomycotina</taxon>
        <taxon>Sordariomycetes</taxon>
        <taxon>Sordariomycetidae</taxon>
        <taxon>Sordariales</taxon>
        <taxon>Chaetomiaceae</taxon>
        <taxon>Corynascus</taxon>
    </lineage>
</organism>
<reference evidence="3" key="1">
    <citation type="journal article" date="2023" name="Mol. Phylogenet. Evol.">
        <title>Genome-scale phylogeny and comparative genomics of the fungal order Sordariales.</title>
        <authorList>
            <person name="Hensen N."/>
            <person name="Bonometti L."/>
            <person name="Westerberg I."/>
            <person name="Brannstrom I.O."/>
            <person name="Guillou S."/>
            <person name="Cros-Aarteil S."/>
            <person name="Calhoun S."/>
            <person name="Haridas S."/>
            <person name="Kuo A."/>
            <person name="Mondo S."/>
            <person name="Pangilinan J."/>
            <person name="Riley R."/>
            <person name="LaButti K."/>
            <person name="Andreopoulos B."/>
            <person name="Lipzen A."/>
            <person name="Chen C."/>
            <person name="Yan M."/>
            <person name="Daum C."/>
            <person name="Ng V."/>
            <person name="Clum A."/>
            <person name="Steindorff A."/>
            <person name="Ohm R.A."/>
            <person name="Martin F."/>
            <person name="Silar P."/>
            <person name="Natvig D.O."/>
            <person name="Lalanne C."/>
            <person name="Gautier V."/>
            <person name="Ament-Velasquez S.L."/>
            <person name="Kruys A."/>
            <person name="Hutchinson M.I."/>
            <person name="Powell A.J."/>
            <person name="Barry K."/>
            <person name="Miller A.N."/>
            <person name="Grigoriev I.V."/>
            <person name="Debuchy R."/>
            <person name="Gladieux P."/>
            <person name="Hiltunen Thoren M."/>
            <person name="Johannesson H."/>
        </authorList>
    </citation>
    <scope>NUCLEOTIDE SEQUENCE</scope>
    <source>
        <strain evidence="3">CBS 359.72</strain>
    </source>
</reference>
<evidence type="ECO:0000256" key="1">
    <source>
        <dbReference type="SAM" id="MobiDB-lite"/>
    </source>
</evidence>
<keyword evidence="2" id="KW-1133">Transmembrane helix</keyword>
<feature type="transmembrane region" description="Helical" evidence="2">
    <location>
        <begin position="94"/>
        <end position="115"/>
    </location>
</feature>
<comment type="caution">
    <text evidence="3">The sequence shown here is derived from an EMBL/GenBank/DDBJ whole genome shotgun (WGS) entry which is preliminary data.</text>
</comment>
<evidence type="ECO:0000256" key="2">
    <source>
        <dbReference type="SAM" id="Phobius"/>
    </source>
</evidence>
<reference evidence="3" key="2">
    <citation type="submission" date="2023-05" db="EMBL/GenBank/DDBJ databases">
        <authorList>
            <consortium name="Lawrence Berkeley National Laboratory"/>
            <person name="Steindorff A."/>
            <person name="Hensen N."/>
            <person name="Bonometti L."/>
            <person name="Westerberg I."/>
            <person name="Brannstrom I.O."/>
            <person name="Guillou S."/>
            <person name="Cros-Aarteil S."/>
            <person name="Calhoun S."/>
            <person name="Haridas S."/>
            <person name="Kuo A."/>
            <person name="Mondo S."/>
            <person name="Pangilinan J."/>
            <person name="Riley R."/>
            <person name="Labutti K."/>
            <person name="Andreopoulos B."/>
            <person name="Lipzen A."/>
            <person name="Chen C."/>
            <person name="Yanf M."/>
            <person name="Daum C."/>
            <person name="Ng V."/>
            <person name="Clum A."/>
            <person name="Ohm R."/>
            <person name="Martin F."/>
            <person name="Silar P."/>
            <person name="Natvig D."/>
            <person name="Lalanne C."/>
            <person name="Gautier V."/>
            <person name="Ament-Velasquez S.L."/>
            <person name="Kruys A."/>
            <person name="Hutchinson M.I."/>
            <person name="Powell A.J."/>
            <person name="Barry K."/>
            <person name="Miller A.N."/>
            <person name="Grigoriev I.V."/>
            <person name="Debuchy R."/>
            <person name="Gladieux P."/>
            <person name="Thoren M.H."/>
            <person name="Johannesson H."/>
        </authorList>
    </citation>
    <scope>NUCLEOTIDE SEQUENCE</scope>
    <source>
        <strain evidence="3">CBS 359.72</strain>
    </source>
</reference>
<dbReference type="SUPFAM" id="SSF89372">
    <property type="entry name" value="Fucose-specific lectin"/>
    <property type="match status" value="1"/>
</dbReference>
<proteinExistence type="predicted"/>
<sequence length="528" mass="57022">MSSGRDSHLDPYGQQPGLEVVHHPDLEVATPYGLVPISSLPQVQPHEYLPPHDSKEAASTAYGYTSYSDEHNASPAPYPNEDGGLEKKKKRLRWIIIGGVVAVVIIVAAVVGGVVGSRNSSGAQSSGANSPLSTGTNAGAPNDGVPAGEDSRPPVDTLEPPELIRPGSGLSVTGWRMPDGNVETYLFFQDPQDGLRYSRCDTSRRVTGNDSACWAEPVSIPASAKAGTRLAASTALWGDEYQPQIELFYVGGKTRLLGVNLNEQNTPSAAESSVNDKRLFTGLDSGLAAYWPWTIYQDSTGVLYHVRNLLDGSDWSPSDEAWDNNRINRTALVGSNLAIAPTSTNFTLQAVKAGYAVFYQDPDDRLAVSITDIESPFRPSDFHVPWPADDLPDITLPKRAPLAAFSVAREGGEDLQLVDTYVLYLDSNANINVLYTDSTSWDSSDDGASGVVWKTASPRALRSVDRDTDIACLTMATTIHSAAKQEVPLEDGSSGENRCYFQKGGRVVEVRLDRDKQDWVVTGHLPIF</sequence>